<dbReference type="InterPro" id="IPR000640">
    <property type="entry name" value="EFG_V-like"/>
</dbReference>
<dbReference type="Pfam" id="PF03764">
    <property type="entry name" value="EFG_IV"/>
    <property type="match status" value="1"/>
</dbReference>
<protein>
    <submittedName>
        <fullName evidence="6">TetM/TetW/TetO/TetS family tetracycline resistance ribosomal protection protein</fullName>
    </submittedName>
</protein>
<dbReference type="Gene3D" id="3.40.50.300">
    <property type="entry name" value="P-loop containing nucleotide triphosphate hydrolases"/>
    <property type="match status" value="1"/>
</dbReference>
<dbReference type="Gene3D" id="2.40.30.10">
    <property type="entry name" value="Translation factors"/>
    <property type="match status" value="1"/>
</dbReference>
<dbReference type="InterPro" id="IPR035647">
    <property type="entry name" value="EFG_III/V"/>
</dbReference>
<dbReference type="CDD" id="cd03711">
    <property type="entry name" value="Tet_C"/>
    <property type="match status" value="1"/>
</dbReference>
<dbReference type="Gene3D" id="3.30.70.870">
    <property type="entry name" value="Elongation Factor G (Translational Gtpase), domain 3"/>
    <property type="match status" value="1"/>
</dbReference>
<dbReference type="InterPro" id="IPR005225">
    <property type="entry name" value="Small_GTP-bd"/>
</dbReference>
<dbReference type="InterPro" id="IPR009000">
    <property type="entry name" value="Transl_B-barrel_sf"/>
</dbReference>
<dbReference type="InterPro" id="IPR014721">
    <property type="entry name" value="Ribsml_uS5_D2-typ_fold_subgr"/>
</dbReference>
<dbReference type="InterPro" id="IPR020568">
    <property type="entry name" value="Ribosomal_Su5_D2-typ_SF"/>
</dbReference>
<name>A0ABX7LGU1_9BACL</name>
<dbReference type="PROSITE" id="PS51722">
    <property type="entry name" value="G_TR_2"/>
    <property type="match status" value="1"/>
</dbReference>
<dbReference type="InterPro" id="IPR005517">
    <property type="entry name" value="Transl_elong_EFG/EF2_IV"/>
</dbReference>
<dbReference type="EMBL" id="CP070969">
    <property type="protein sequence ID" value="QSF47333.1"/>
    <property type="molecule type" value="Genomic_DNA"/>
</dbReference>
<keyword evidence="2" id="KW-0648">Protein biosynthesis</keyword>
<dbReference type="SUPFAM" id="SSF52540">
    <property type="entry name" value="P-loop containing nucleoside triphosphate hydrolases"/>
    <property type="match status" value="1"/>
</dbReference>
<dbReference type="SUPFAM" id="SSF50447">
    <property type="entry name" value="Translation proteins"/>
    <property type="match status" value="1"/>
</dbReference>
<dbReference type="RefSeq" id="WP_206104755.1">
    <property type="nucleotide sequence ID" value="NZ_CP070969.1"/>
</dbReference>
<organism evidence="6 7">
    <name type="scientific">Paenibacillus tianjinensis</name>
    <dbReference type="NCBI Taxonomy" id="2810347"/>
    <lineage>
        <taxon>Bacteria</taxon>
        <taxon>Bacillati</taxon>
        <taxon>Bacillota</taxon>
        <taxon>Bacilli</taxon>
        <taxon>Bacillales</taxon>
        <taxon>Paenibacillaceae</taxon>
        <taxon>Paenibacillus</taxon>
    </lineage>
</organism>
<dbReference type="PANTHER" id="PTHR43261:SF1">
    <property type="entry name" value="RIBOSOME-RELEASING FACTOR 2, MITOCHONDRIAL"/>
    <property type="match status" value="1"/>
</dbReference>
<evidence type="ECO:0000256" key="4">
    <source>
        <dbReference type="ARBA" id="ARBA00023251"/>
    </source>
</evidence>
<dbReference type="PRINTS" id="PR01037">
    <property type="entry name" value="TCRTETOQM"/>
</dbReference>
<sequence>MTRNTTIGLLAHVDAGKTTFAEQLLYQTEAIRSRGRVDHKDTFLDTHDIEKARGITVFADQAEFSMGDSRYFLLDTPGHVDFSPEMERALQILDYAVVIVSAVEGVEGHTETVWQLLRRHDIPTFFFINKIDRTGADPQRVLAEIRQQLSRDAVMLPDLEAAGAGEELQAFMAERDEQLFEAYLGGSLSDSAWQEALITMVKQSKIFPCMAGSALLDIGMDSFLRNLEALTSTGYDHRLPFAGRVYKIRHDERGTRIIYIKALQGVLKAREELTYGRAGEVITERITGIRRIYGAKTAAADWGAAGELFAVTGLTSAMPGEGVGALQDHLSSELMPTLKAKVNFAPPVHLKEVLHAFQQLGAEDPSLNVSWDEALQELHIHVMGQIQLEILDQILRERFRIPVTFGDPEILYLETITNTVYGCGHFEPLGHYAEVHLKLESGERGSGISVYNECHPDDLSVGYQRQIVQVLQDNGHHGLLTGSPLTDLRITLLSGRAHNKHTSGGDFREAAFRALRQGLEQAENILLEPVYDLKIRINSDYVGKVMADIQQASGSFAAPEITDQMAVITGTVPVATFMNYSVRLASMTQGKGSLSLKVSGYQSCHQTVSVIEHKQYDKNADPAYSSNSIFCAKGQAYSVPWDEAERHMHVKLQR</sequence>
<feature type="domain" description="Tr-type G" evidence="5">
    <location>
        <begin position="2"/>
        <end position="235"/>
    </location>
</feature>
<keyword evidence="3" id="KW-0342">GTP-binding</keyword>
<dbReference type="SMART" id="SM00889">
    <property type="entry name" value="EFG_IV"/>
    <property type="match status" value="1"/>
</dbReference>
<dbReference type="InterPro" id="IPR035650">
    <property type="entry name" value="Tet_C"/>
</dbReference>
<keyword evidence="4" id="KW-0046">Antibiotic resistance</keyword>
<keyword evidence="7" id="KW-1185">Reference proteome</keyword>
<reference evidence="6 7" key="1">
    <citation type="submission" date="2021-02" db="EMBL/GenBank/DDBJ databases">
        <title>Paenibacillus tianjinensis sp. nov.</title>
        <authorList>
            <person name="Liu H."/>
        </authorList>
    </citation>
    <scope>NUCLEOTIDE SEQUENCE [LARGE SCALE GENOMIC DNA]</scope>
    <source>
        <strain evidence="6 7">TB2019</strain>
    </source>
</reference>
<evidence type="ECO:0000256" key="1">
    <source>
        <dbReference type="ARBA" id="ARBA00022741"/>
    </source>
</evidence>
<dbReference type="NCBIfam" id="TIGR00231">
    <property type="entry name" value="small_GTP"/>
    <property type="match status" value="1"/>
</dbReference>
<evidence type="ECO:0000256" key="2">
    <source>
        <dbReference type="ARBA" id="ARBA00022917"/>
    </source>
</evidence>
<evidence type="ECO:0000313" key="6">
    <source>
        <dbReference type="EMBL" id="QSF47333.1"/>
    </source>
</evidence>
<dbReference type="Gene3D" id="3.30.230.10">
    <property type="match status" value="1"/>
</dbReference>
<evidence type="ECO:0000259" key="5">
    <source>
        <dbReference type="PROSITE" id="PS51722"/>
    </source>
</evidence>
<proteinExistence type="predicted"/>
<dbReference type="Proteomes" id="UP000663452">
    <property type="component" value="Chromosome"/>
</dbReference>
<accession>A0ABX7LGU1</accession>
<evidence type="ECO:0000313" key="7">
    <source>
        <dbReference type="Proteomes" id="UP000663452"/>
    </source>
</evidence>
<dbReference type="Pfam" id="PF14492">
    <property type="entry name" value="EFG_III"/>
    <property type="match status" value="1"/>
</dbReference>
<gene>
    <name evidence="6" type="ORF">JRJ22_12620</name>
</gene>
<keyword evidence="1" id="KW-0547">Nucleotide-binding</keyword>
<dbReference type="SUPFAM" id="SSF54980">
    <property type="entry name" value="EF-G C-terminal domain-like"/>
    <property type="match status" value="2"/>
</dbReference>
<dbReference type="InterPro" id="IPR000795">
    <property type="entry name" value="T_Tr_GTP-bd_dom"/>
</dbReference>
<dbReference type="SUPFAM" id="SSF54211">
    <property type="entry name" value="Ribosomal protein S5 domain 2-like"/>
    <property type="match status" value="1"/>
</dbReference>
<dbReference type="Pfam" id="PF00009">
    <property type="entry name" value="GTP_EFTU"/>
    <property type="match status" value="1"/>
</dbReference>
<dbReference type="SMART" id="SM00838">
    <property type="entry name" value="EFG_C"/>
    <property type="match status" value="1"/>
</dbReference>
<dbReference type="Pfam" id="PF00679">
    <property type="entry name" value="EFG_C"/>
    <property type="match status" value="1"/>
</dbReference>
<dbReference type="PRINTS" id="PR00315">
    <property type="entry name" value="ELONGATNFCT"/>
</dbReference>
<dbReference type="InterPro" id="IPR027417">
    <property type="entry name" value="P-loop_NTPase"/>
</dbReference>
<dbReference type="InterPro" id="IPR041095">
    <property type="entry name" value="EFG_II"/>
</dbReference>
<dbReference type="PANTHER" id="PTHR43261">
    <property type="entry name" value="TRANSLATION ELONGATION FACTOR G-RELATED"/>
    <property type="match status" value="1"/>
</dbReference>
<dbReference type="Gene3D" id="3.30.70.240">
    <property type="match status" value="1"/>
</dbReference>
<evidence type="ECO:0000256" key="3">
    <source>
        <dbReference type="ARBA" id="ARBA00023134"/>
    </source>
</evidence>